<name>A0A8H4R603_9AGAR</name>
<dbReference type="AlphaFoldDB" id="A0A8H4R603"/>
<comment type="caution">
    <text evidence="1">The sequence shown here is derived from an EMBL/GenBank/DDBJ whole genome shotgun (WGS) entry which is preliminary data.</text>
</comment>
<sequence>MTGLSERVFKIPENGSTFAELDFAYATVIHENMVMRSDASPNAACRTAAV</sequence>
<proteinExistence type="predicted"/>
<accession>A0A8H4R603</accession>
<organism evidence="1 2">
    <name type="scientific">Agrocybe pediades</name>
    <dbReference type="NCBI Taxonomy" id="84607"/>
    <lineage>
        <taxon>Eukaryota</taxon>
        <taxon>Fungi</taxon>
        <taxon>Dikarya</taxon>
        <taxon>Basidiomycota</taxon>
        <taxon>Agaricomycotina</taxon>
        <taxon>Agaricomycetes</taxon>
        <taxon>Agaricomycetidae</taxon>
        <taxon>Agaricales</taxon>
        <taxon>Agaricineae</taxon>
        <taxon>Strophariaceae</taxon>
        <taxon>Agrocybe</taxon>
    </lineage>
</organism>
<dbReference type="Proteomes" id="UP000521872">
    <property type="component" value="Unassembled WGS sequence"/>
</dbReference>
<keyword evidence="2" id="KW-1185">Reference proteome</keyword>
<reference evidence="1 2" key="1">
    <citation type="submission" date="2019-12" db="EMBL/GenBank/DDBJ databases">
        <authorList>
            <person name="Floudas D."/>
            <person name="Bentzer J."/>
            <person name="Ahren D."/>
            <person name="Johansson T."/>
            <person name="Persson P."/>
            <person name="Tunlid A."/>
        </authorList>
    </citation>
    <scope>NUCLEOTIDE SEQUENCE [LARGE SCALE GENOMIC DNA]</scope>
    <source>
        <strain evidence="1 2">CBS 102.39</strain>
    </source>
</reference>
<evidence type="ECO:0000313" key="2">
    <source>
        <dbReference type="Proteomes" id="UP000521872"/>
    </source>
</evidence>
<protein>
    <submittedName>
        <fullName evidence="1">Uncharacterized protein</fullName>
    </submittedName>
</protein>
<evidence type="ECO:0000313" key="1">
    <source>
        <dbReference type="EMBL" id="KAF4623371.1"/>
    </source>
</evidence>
<dbReference type="EMBL" id="JAACJL010000001">
    <property type="protein sequence ID" value="KAF4623371.1"/>
    <property type="molecule type" value="Genomic_DNA"/>
</dbReference>
<gene>
    <name evidence="1" type="ORF">D9613_001407</name>
</gene>